<organism evidence="2 3">
    <name type="scientific">Pseudomonas sessilinigenes</name>
    <dbReference type="NCBI Taxonomy" id="658629"/>
    <lineage>
        <taxon>Bacteria</taxon>
        <taxon>Pseudomonadati</taxon>
        <taxon>Pseudomonadota</taxon>
        <taxon>Gammaproteobacteria</taxon>
        <taxon>Pseudomonadales</taxon>
        <taxon>Pseudomonadaceae</taxon>
        <taxon>Pseudomonas</taxon>
    </lineage>
</organism>
<dbReference type="Proteomes" id="UP000693952">
    <property type="component" value="Chromosome"/>
</dbReference>
<feature type="region of interest" description="Disordered" evidence="1">
    <location>
        <begin position="30"/>
        <end position="49"/>
    </location>
</feature>
<name>A0ABX8MSW0_9PSED</name>
<feature type="compositionally biased region" description="Basic and acidic residues" evidence="1">
    <location>
        <begin position="35"/>
        <end position="49"/>
    </location>
</feature>
<evidence type="ECO:0000256" key="1">
    <source>
        <dbReference type="SAM" id="MobiDB-lite"/>
    </source>
</evidence>
<evidence type="ECO:0000313" key="2">
    <source>
        <dbReference type="EMBL" id="QXH42336.1"/>
    </source>
</evidence>
<accession>A0ABX8MSW0</accession>
<dbReference type="RefSeq" id="WP_124346072.1">
    <property type="nucleotide sequence ID" value="NZ_CP027706.1"/>
</dbReference>
<dbReference type="EMBL" id="CP077074">
    <property type="protein sequence ID" value="QXH42336.1"/>
    <property type="molecule type" value="Genomic_DNA"/>
</dbReference>
<reference evidence="2" key="1">
    <citation type="submission" date="2021-06" db="EMBL/GenBank/DDBJ databases">
        <title>Updating the genus Pseudomonas: Description of 43 new species and partition of the Pseudomonas putida group.</title>
        <authorList>
            <person name="Girard L."/>
            <person name="Lood C."/>
            <person name="Vandamme P."/>
            <person name="Rokni-Zadeh H."/>
            <person name="van Noort V."/>
            <person name="Hofte M."/>
            <person name="Lavigne R."/>
            <person name="De Mot R."/>
        </authorList>
    </citation>
    <scope>NUCLEOTIDE SEQUENCE</scope>
    <source>
        <strain evidence="2">CMR12a</strain>
    </source>
</reference>
<keyword evidence="3" id="KW-1185">Reference proteome</keyword>
<evidence type="ECO:0000313" key="3">
    <source>
        <dbReference type="Proteomes" id="UP000693952"/>
    </source>
</evidence>
<proteinExistence type="predicted"/>
<gene>
    <name evidence="2" type="ORF">KSS89_08985</name>
</gene>
<protein>
    <submittedName>
        <fullName evidence="2">DUF4440 domain-containing protein</fullName>
    </submittedName>
</protein>
<sequence>MNERQYALDAAAGWAAAPTVDASLRHCRTQPLLPRDAEPASQDRRRAKDGFAVRKRTASNVVAGLKAGAVVFIHDVATMPRMQGEQHFSQERGTCRFRQQQEGLWLACHELLSAMPEGLPPP</sequence>